<reference evidence="1" key="1">
    <citation type="submission" date="2021-02" db="EMBL/GenBank/DDBJ databases">
        <authorList>
            <person name="Nowell W R."/>
        </authorList>
    </citation>
    <scope>NUCLEOTIDE SEQUENCE</scope>
</reference>
<dbReference type="Proteomes" id="UP000663855">
    <property type="component" value="Unassembled WGS sequence"/>
</dbReference>
<evidence type="ECO:0000313" key="2">
    <source>
        <dbReference type="Proteomes" id="UP000663855"/>
    </source>
</evidence>
<gene>
    <name evidence="1" type="ORF">CJN711_LOCUS2687</name>
</gene>
<name>A0A814HEB4_9BILA</name>
<sequence>MKNSFSIDTIIDINNNQQHSPSVSKRRSSIVSTETNRHIKFNDDYDEKQEKRQTLTHIDFIHASENEILQRYLLYFDQYLPKYINEYFTNEIDIENFQLSNSRMHHKDDIELYHLKRIQMIFESIEKAEKFPSDRDIIISIDAFHIYIENLLRKQFFINDCKTEQQSNKNEFSSTIDINYSDLFTMILISFNHVCHSTLNTIKPSKMAEILIILFRDIFSNMKDNSSKKTLALLIENYHRISDSTPKHKPISSLSTIENLTNDFRDDSLFSLDNFVKSIKESTIKCPHNIELFNCSHIPDETKNLLLKIFSASNYEKYSFENHDDCIQVFLNILQKQF</sequence>
<comment type="caution">
    <text evidence="1">The sequence shown here is derived from an EMBL/GenBank/DDBJ whole genome shotgun (WGS) entry which is preliminary data.</text>
</comment>
<dbReference type="EMBL" id="CAJNOV010000165">
    <property type="protein sequence ID" value="CAF1007938.1"/>
    <property type="molecule type" value="Genomic_DNA"/>
</dbReference>
<proteinExistence type="predicted"/>
<evidence type="ECO:0000313" key="1">
    <source>
        <dbReference type="EMBL" id="CAF1007938.1"/>
    </source>
</evidence>
<organism evidence="1 2">
    <name type="scientific">Rotaria magnacalcarata</name>
    <dbReference type="NCBI Taxonomy" id="392030"/>
    <lineage>
        <taxon>Eukaryota</taxon>
        <taxon>Metazoa</taxon>
        <taxon>Spiralia</taxon>
        <taxon>Gnathifera</taxon>
        <taxon>Rotifera</taxon>
        <taxon>Eurotatoria</taxon>
        <taxon>Bdelloidea</taxon>
        <taxon>Philodinida</taxon>
        <taxon>Philodinidae</taxon>
        <taxon>Rotaria</taxon>
    </lineage>
</organism>
<accession>A0A814HEB4</accession>
<dbReference type="AlphaFoldDB" id="A0A814HEB4"/>
<protein>
    <submittedName>
        <fullName evidence="1">Uncharacterized protein</fullName>
    </submittedName>
</protein>